<organism evidence="2 3">
    <name type="scientific">Pelobates cultripes</name>
    <name type="common">Western spadefoot toad</name>
    <dbReference type="NCBI Taxonomy" id="61616"/>
    <lineage>
        <taxon>Eukaryota</taxon>
        <taxon>Metazoa</taxon>
        <taxon>Chordata</taxon>
        <taxon>Craniata</taxon>
        <taxon>Vertebrata</taxon>
        <taxon>Euteleostomi</taxon>
        <taxon>Amphibia</taxon>
        <taxon>Batrachia</taxon>
        <taxon>Anura</taxon>
        <taxon>Pelobatoidea</taxon>
        <taxon>Pelobatidae</taxon>
        <taxon>Pelobates</taxon>
    </lineage>
</organism>
<name>A0AAD1W4E6_PELCU</name>
<feature type="region of interest" description="Disordered" evidence="1">
    <location>
        <begin position="16"/>
        <end position="53"/>
    </location>
</feature>
<protein>
    <submittedName>
        <fullName evidence="2">Uncharacterized protein</fullName>
    </submittedName>
</protein>
<dbReference type="EMBL" id="OW240915">
    <property type="protein sequence ID" value="CAH2282956.1"/>
    <property type="molecule type" value="Genomic_DNA"/>
</dbReference>
<accession>A0AAD1W4E6</accession>
<sequence length="275" mass="30857">MSQTTKLSQLALNTLTSLEPNGKEGKADLLKPLPKLKIAPQPDPHDSTSEEELLDAHDDIPPQEGEDLTAPGTKGDIKALMNNSRAFFNADLNIIREDMTGVTAGVQTNEDNISFIAQKQRDTNELIQQLQAAHKALQVRLDTLDDARRHNNLKIRGIAESVTKHKLPHFLKHLLATLLPQFTDLWCSILKWRWSFQPITKTLCSANINYKWGPSRELMVSRDGRTHQLSTAEESIIFLQGLNIILLSHGMARSGRRWDVHKIVPFTPRAAADTI</sequence>
<dbReference type="Proteomes" id="UP001295444">
    <property type="component" value="Chromosome 04"/>
</dbReference>
<feature type="compositionally biased region" description="Low complexity" evidence="1">
    <location>
        <begin position="30"/>
        <end position="40"/>
    </location>
</feature>
<feature type="compositionally biased region" description="Basic and acidic residues" evidence="1">
    <location>
        <begin position="43"/>
        <end position="53"/>
    </location>
</feature>
<proteinExistence type="predicted"/>
<keyword evidence="3" id="KW-1185">Reference proteome</keyword>
<gene>
    <name evidence="2" type="ORF">PECUL_23A039579</name>
</gene>
<evidence type="ECO:0000256" key="1">
    <source>
        <dbReference type="SAM" id="MobiDB-lite"/>
    </source>
</evidence>
<reference evidence="2" key="1">
    <citation type="submission" date="2022-03" db="EMBL/GenBank/DDBJ databases">
        <authorList>
            <person name="Alioto T."/>
            <person name="Alioto T."/>
            <person name="Gomez Garrido J."/>
        </authorList>
    </citation>
    <scope>NUCLEOTIDE SEQUENCE</scope>
</reference>
<evidence type="ECO:0000313" key="3">
    <source>
        <dbReference type="Proteomes" id="UP001295444"/>
    </source>
</evidence>
<dbReference type="AlphaFoldDB" id="A0AAD1W4E6"/>
<evidence type="ECO:0000313" key="2">
    <source>
        <dbReference type="EMBL" id="CAH2282956.1"/>
    </source>
</evidence>